<dbReference type="PANTHER" id="PTHR42960">
    <property type="entry name" value="YCF46 PROTEIN"/>
    <property type="match status" value="1"/>
</dbReference>
<keyword evidence="1" id="KW-0547">Nucleotide-binding</keyword>
<dbReference type="RefSeq" id="WP_078484454.1">
    <property type="nucleotide sequence ID" value="NZ_MPRL01000058.1"/>
</dbReference>
<gene>
    <name evidence="6" type="ORF">BOW53_12670</name>
</gene>
<evidence type="ECO:0000313" key="7">
    <source>
        <dbReference type="Proteomes" id="UP000191110"/>
    </source>
</evidence>
<proteinExistence type="inferred from homology"/>
<dbReference type="SUPFAM" id="SSF52540">
    <property type="entry name" value="P-loop containing nucleoside triphosphate hydrolases"/>
    <property type="match status" value="1"/>
</dbReference>
<sequence length="491" mass="55030">MNESHDLELLLSSHFPIVVIESQEETRVLQLLSGIGQRRFKSVNSWSVTDGMRRIDIDIPSSEEGAKPEEMLWQLRRDRHAGIYVLCDFHPYLDEPLHIRLLKDIALSHQQSGISLVLLSHKITIPPELRPFTASAEISLPDQVALEKIVLETTQQYQQRSRQSVRSDEATFKLLVSNLSGLTRDDATRLARNAIFDDGAITESDLPTVMKAKHALLSGEGVLSYEFDTARFGEVGGLRKLKSWLEPRRAIFHSEVDDKRLDPPKGVLLLGVQGGGKSLAAKAVAGSWNVPLLRLDFAAIHDTFHGETERKMRESLKMAEAMAPCVLWIDEIEKGISTQDHDGGTSKRVLGSLLTWMAEKQSSVFIVATANEIDQLPPELVRKGRFDEIFFVDLPSAEVRRDIFEIHLKKREIEAERFDTGMLAAQSEGFSGAEIEQAIVSALYATHANQSELGTGDILEELIQTRPLSLVMQERIDALREWALERTVPSD</sequence>
<evidence type="ECO:0000256" key="4">
    <source>
        <dbReference type="ARBA" id="ARBA00040480"/>
    </source>
</evidence>
<evidence type="ECO:0000256" key="1">
    <source>
        <dbReference type="ARBA" id="ARBA00022741"/>
    </source>
</evidence>
<dbReference type="InterPro" id="IPR003959">
    <property type="entry name" value="ATPase_AAA_core"/>
</dbReference>
<dbReference type="GO" id="GO:0016887">
    <property type="term" value="F:ATP hydrolysis activity"/>
    <property type="evidence" value="ECO:0007669"/>
    <property type="project" value="InterPro"/>
</dbReference>
<keyword evidence="2" id="KW-0067">ATP-binding</keyword>
<accession>A0A1T2L233</accession>
<evidence type="ECO:0000256" key="3">
    <source>
        <dbReference type="ARBA" id="ARBA00038088"/>
    </source>
</evidence>
<keyword evidence="7" id="KW-1185">Reference proteome</keyword>
<dbReference type="OrthoDB" id="9809379at2"/>
<dbReference type="EMBL" id="MPRL01000058">
    <property type="protein sequence ID" value="OOZ39149.1"/>
    <property type="molecule type" value="Genomic_DNA"/>
</dbReference>
<feature type="domain" description="AAA+ ATPase" evidence="5">
    <location>
        <begin position="263"/>
        <end position="396"/>
    </location>
</feature>
<evidence type="ECO:0000256" key="2">
    <source>
        <dbReference type="ARBA" id="ARBA00022840"/>
    </source>
</evidence>
<dbReference type="Pfam" id="PF00004">
    <property type="entry name" value="AAA"/>
    <property type="match status" value="1"/>
</dbReference>
<dbReference type="AlphaFoldDB" id="A0A1T2L233"/>
<evidence type="ECO:0000313" key="6">
    <source>
        <dbReference type="EMBL" id="OOZ39149.1"/>
    </source>
</evidence>
<evidence type="ECO:0000259" key="5">
    <source>
        <dbReference type="SMART" id="SM00382"/>
    </source>
</evidence>
<protein>
    <recommendedName>
        <fullName evidence="4">Uncharacterized AAA domain-containing protein ycf46</fullName>
    </recommendedName>
</protein>
<dbReference type="Proteomes" id="UP000191110">
    <property type="component" value="Unassembled WGS sequence"/>
</dbReference>
<dbReference type="GO" id="GO:0005524">
    <property type="term" value="F:ATP binding"/>
    <property type="evidence" value="ECO:0007669"/>
    <property type="project" value="UniProtKB-KW"/>
</dbReference>
<comment type="caution">
    <text evidence="6">The sequence shown here is derived from an EMBL/GenBank/DDBJ whole genome shotgun (WGS) entry which is preliminary data.</text>
</comment>
<dbReference type="InterPro" id="IPR003593">
    <property type="entry name" value="AAA+_ATPase"/>
</dbReference>
<dbReference type="InterPro" id="IPR027417">
    <property type="entry name" value="P-loop_NTPase"/>
</dbReference>
<dbReference type="Gene3D" id="1.10.8.60">
    <property type="match status" value="1"/>
</dbReference>
<dbReference type="SMART" id="SM00382">
    <property type="entry name" value="AAA"/>
    <property type="match status" value="1"/>
</dbReference>
<reference evidence="6 7" key="1">
    <citation type="submission" date="2016-11" db="EMBL/GenBank/DDBJ databases">
        <title>Mixed transmission modes and dynamic genome evolution in an obligate animal-bacterial symbiosis.</title>
        <authorList>
            <person name="Russell S.L."/>
            <person name="Corbett-Detig R.B."/>
            <person name="Cavanaugh C.M."/>
        </authorList>
    </citation>
    <scope>NUCLEOTIDE SEQUENCE [LARGE SCALE GENOMIC DNA]</scope>
    <source>
        <strain evidence="6">Sveles-Q1</strain>
    </source>
</reference>
<dbReference type="InterPro" id="IPR052381">
    <property type="entry name" value="AAA_domain_protein"/>
</dbReference>
<name>A0A1T2L233_9GAMM</name>
<comment type="similarity">
    <text evidence="3">Belongs to the AAA ATPase family. Highly divergent.</text>
</comment>
<dbReference type="PANTHER" id="PTHR42960:SF1">
    <property type="entry name" value="YCF46 PROTEIN"/>
    <property type="match status" value="1"/>
</dbReference>
<organism evidence="6 7">
    <name type="scientific">Solemya pervernicosa gill symbiont</name>
    <dbReference type="NCBI Taxonomy" id="642797"/>
    <lineage>
        <taxon>Bacteria</taxon>
        <taxon>Pseudomonadati</taxon>
        <taxon>Pseudomonadota</taxon>
        <taxon>Gammaproteobacteria</taxon>
        <taxon>sulfur-oxidizing symbionts</taxon>
    </lineage>
</organism>
<dbReference type="Gene3D" id="3.40.50.300">
    <property type="entry name" value="P-loop containing nucleotide triphosphate hydrolases"/>
    <property type="match status" value="1"/>
</dbReference>